<organism evidence="2 3">
    <name type="scientific">Naegleria lovaniensis</name>
    <name type="common">Amoeba</name>
    <dbReference type="NCBI Taxonomy" id="51637"/>
    <lineage>
        <taxon>Eukaryota</taxon>
        <taxon>Discoba</taxon>
        <taxon>Heterolobosea</taxon>
        <taxon>Tetramitia</taxon>
        <taxon>Eutetramitia</taxon>
        <taxon>Vahlkampfiidae</taxon>
        <taxon>Naegleria</taxon>
    </lineage>
</organism>
<feature type="region of interest" description="Disordered" evidence="1">
    <location>
        <begin position="201"/>
        <end position="263"/>
    </location>
</feature>
<feature type="compositionally biased region" description="Polar residues" evidence="1">
    <location>
        <begin position="237"/>
        <end position="248"/>
    </location>
</feature>
<accession>A0AA88KPH8</accession>
<dbReference type="AlphaFoldDB" id="A0AA88KPH8"/>
<feature type="compositionally biased region" description="Low complexity" evidence="1">
    <location>
        <begin position="208"/>
        <end position="224"/>
    </location>
</feature>
<protein>
    <submittedName>
        <fullName evidence="2">Uncharacterized protein</fullName>
    </submittedName>
</protein>
<feature type="compositionally biased region" description="Polar residues" evidence="1">
    <location>
        <begin position="1"/>
        <end position="12"/>
    </location>
</feature>
<name>A0AA88KPH8_NAELO</name>
<reference evidence="2 3" key="1">
    <citation type="journal article" date="2018" name="BMC Genomics">
        <title>The genome of Naegleria lovaniensis, the basis for a comparative approach to unravel pathogenicity factors of the human pathogenic amoeba N. fowleri.</title>
        <authorList>
            <person name="Liechti N."/>
            <person name="Schurch N."/>
            <person name="Bruggmann R."/>
            <person name="Wittwer M."/>
        </authorList>
    </citation>
    <scope>NUCLEOTIDE SEQUENCE [LARGE SCALE GENOMIC DNA]</scope>
    <source>
        <strain evidence="2 3">ATCC 30569</strain>
    </source>
</reference>
<dbReference type="GeneID" id="68106481"/>
<feature type="compositionally biased region" description="Basic and acidic residues" evidence="1">
    <location>
        <begin position="847"/>
        <end position="858"/>
    </location>
</feature>
<feature type="region of interest" description="Disordered" evidence="1">
    <location>
        <begin position="104"/>
        <end position="126"/>
    </location>
</feature>
<feature type="region of interest" description="Disordered" evidence="1">
    <location>
        <begin position="317"/>
        <end position="338"/>
    </location>
</feature>
<feature type="region of interest" description="Disordered" evidence="1">
    <location>
        <begin position="1"/>
        <end position="32"/>
    </location>
</feature>
<keyword evidence="3" id="KW-1185">Reference proteome</keyword>
<gene>
    <name evidence="2" type="ORF">C9374_014028</name>
</gene>
<proteinExistence type="predicted"/>
<feature type="region of interest" description="Disordered" evidence="1">
    <location>
        <begin position="847"/>
        <end position="868"/>
    </location>
</feature>
<evidence type="ECO:0000256" key="1">
    <source>
        <dbReference type="SAM" id="MobiDB-lite"/>
    </source>
</evidence>
<dbReference type="Proteomes" id="UP000816034">
    <property type="component" value="Unassembled WGS sequence"/>
</dbReference>
<feature type="region of interest" description="Disordered" evidence="1">
    <location>
        <begin position="407"/>
        <end position="443"/>
    </location>
</feature>
<evidence type="ECO:0000313" key="3">
    <source>
        <dbReference type="Proteomes" id="UP000816034"/>
    </source>
</evidence>
<feature type="compositionally biased region" description="Polar residues" evidence="1">
    <location>
        <begin position="108"/>
        <end position="126"/>
    </location>
</feature>
<evidence type="ECO:0000313" key="2">
    <source>
        <dbReference type="EMBL" id="KAG2389468.1"/>
    </source>
</evidence>
<dbReference type="EMBL" id="PYSW02000007">
    <property type="protein sequence ID" value="KAG2389468.1"/>
    <property type="molecule type" value="Genomic_DNA"/>
</dbReference>
<feature type="compositionally biased region" description="Low complexity" evidence="1">
    <location>
        <begin position="412"/>
        <end position="441"/>
    </location>
</feature>
<dbReference type="RefSeq" id="XP_044553460.1">
    <property type="nucleotide sequence ID" value="XM_044689971.1"/>
</dbReference>
<comment type="caution">
    <text evidence="2">The sequence shown here is derived from an EMBL/GenBank/DDBJ whole genome shotgun (WGS) entry which is preliminary data.</text>
</comment>
<feature type="compositionally biased region" description="Low complexity" evidence="1">
    <location>
        <begin position="23"/>
        <end position="32"/>
    </location>
</feature>
<sequence length="868" mass="95659">MIEQSPNSPNNHTKLDHNLDIESSPSSLSHSHQTCAVSNVIHFSTMSSPSNDSFPSPQLNIHHNESGNNNNNDTMNRWNGCGAPKNHSIETASVVPQLQPQELIKTDCSPTPSNRRGASSTTTSTNHSQAIMSFVDETTKVKCKVKINRRNKEYNIKKTRLRKPLQNCALLQNYFEWNKAQNCSEELTVYKMLEPPKQSSVQPLQHYSTSFSDVPPSTSSSTNSSGGGGGGCGSVSLPNNTTTLNNDQPYGMNPQEYFNRSSHGCPPQMNIVPEYSVPTRESPTFSSPHHPINLNSPPMSLMGTASNNQDIRMATPSISERSSKKKRSKHLLLSTTASSSPNIEKDLESKQIVTSEKVKIQKLRSNTSSNYMSTTTTMVTSSATSAGASSTPPRPAHGSMLALLSNSGHCRTSPSSSNTTFTNSSCSGSSSSGSATGVMSGEGQALPTSFLHESSRSSNYSLVGIGSGSGSGGGGMDSSTLCFSRVNHECPLSLASQPVFMNRSFRNNHQDSCAVMTHTGHPNKLLNQQQMEHEQQQQMEMLCNMIQSARSQHSHEFNMVNPTTTTNSLQPQHVTHHPYRTVHVPSTTTTVNTTCSVPQHVHPLTGISNFQQEQQQHPIVREYGQYSQPQLHQTMNTTPTLLNSSPSSFMNDPFSQRNTLNSQQPYQRMNSFPNETLNTNVIVQHVDATTTHPYLQVPLDSSQFQQTGASQAMSGICTTNQTTATTHFQQLHPTPNAQPFPTTHNHHHLTERNANEFCLSKLVEVVNSISIPSANSAEGEKLKAILDFITTRTEEILSTTNHKLTQQQEDSIFEQAYQRILSSNMTSSEQFSSILSLTVYYKMRRNERDKADEEERKRGPPQNQHEYL</sequence>